<reference evidence="4 5" key="1">
    <citation type="journal article" date="2016" name="Antonie Van Leeuwenhoek">
        <title>Dongia soli sp. nov., isolated from soil from Dokdo, Korea.</title>
        <authorList>
            <person name="Kim D.U."/>
            <person name="Lee H."/>
            <person name="Kim H."/>
            <person name="Kim S.G."/>
            <person name="Ka J.O."/>
        </authorList>
    </citation>
    <scope>NUCLEOTIDE SEQUENCE [LARGE SCALE GENOMIC DNA]</scope>
    <source>
        <strain evidence="4 5">D78</strain>
    </source>
</reference>
<keyword evidence="5" id="KW-1185">Reference proteome</keyword>
<dbReference type="CDD" id="cd08500">
    <property type="entry name" value="PBP2_NikA_DppA_OppA_like_4"/>
    <property type="match status" value="1"/>
</dbReference>
<sequence length="680" mass="76967">MKARRVNTGLMKTGRSNITVAIFGIATMIGAALLPMAPARAQHAVEMPTSFIDPPFFAEAEQAGKLPPVEQRLPAAPAIAETASLGRQGGEIRMLMANSKDTRILVAYSYARLVGYDRTYRLQADILESYDVLDDRVFTFHLRKGHKWSDGAPFTTEDFRYYWEDVANNRELSPGGLPREMLVDGKPPKVDVIDETTIRYSWDKPNAEFLPSLARAAPLFIYRPSHYLKKYHIKYQKKDKLDAMVAKSGQRNWAALHNKKDNIYKNDNPDLPTLDPWVLRVKPPARRFVFTRNPYYYRVDSAGHQLPYADQVVFDIADSKLIPAKTASGESDLQARYLTFADYTILKDGEETGKYRVRLWDDGRGSNLALYPNLTTADPVWRQMMRDIRFRRALSLAINRHEINQAIYFGLGQEGGNTVLAHCPLFSPEVQKMWSIYDPEQANELLDQMGLTQRNEEGLRLLPDGRPMQIIIDMSGDNLEESDVLELIADSWKQIGISLLMKPSQLEVFRNRIFSGQSVMSISSGIDNGFPTPDMSPQEFAPSTQGQYMWPRWGQYIETAGQAGEKIDLPAARMLAEWLQEWRMTAEPTKRLNLWFSMLRLWADEVFTIGIVANVPQPVVVANRLHNVPERAIFSWDPGAHFGIFKPDTFWLEDDGRPLSAVPGNISQDLAGDAGKTGSN</sequence>
<dbReference type="Pfam" id="PF00496">
    <property type="entry name" value="SBP_bac_5"/>
    <property type="match status" value="1"/>
</dbReference>
<dbReference type="Gene3D" id="3.10.105.10">
    <property type="entry name" value="Dipeptide-binding Protein, Domain 3"/>
    <property type="match status" value="1"/>
</dbReference>
<dbReference type="SUPFAM" id="SSF53850">
    <property type="entry name" value="Periplasmic binding protein-like II"/>
    <property type="match status" value="1"/>
</dbReference>
<proteinExistence type="inferred from homology"/>
<dbReference type="EMBL" id="JAXCLW010000001">
    <property type="protein sequence ID" value="MDY0882019.1"/>
    <property type="molecule type" value="Genomic_DNA"/>
</dbReference>
<evidence type="ECO:0000256" key="2">
    <source>
        <dbReference type="ARBA" id="ARBA00005695"/>
    </source>
</evidence>
<dbReference type="InterPro" id="IPR000914">
    <property type="entry name" value="SBP_5_dom"/>
</dbReference>
<comment type="similarity">
    <text evidence="2">Belongs to the bacterial solute-binding protein 5 family.</text>
</comment>
<dbReference type="RefSeq" id="WP_320507055.1">
    <property type="nucleotide sequence ID" value="NZ_JAXCLW010000001.1"/>
</dbReference>
<protein>
    <submittedName>
        <fullName evidence="4">ABC transporter substrate-binding protein</fullName>
    </submittedName>
</protein>
<accession>A0ABU5E7L5</accession>
<organism evidence="4 5">
    <name type="scientific">Dongia soli</name>
    <dbReference type="NCBI Taxonomy" id="600628"/>
    <lineage>
        <taxon>Bacteria</taxon>
        <taxon>Pseudomonadati</taxon>
        <taxon>Pseudomonadota</taxon>
        <taxon>Alphaproteobacteria</taxon>
        <taxon>Rhodospirillales</taxon>
        <taxon>Dongiaceae</taxon>
        <taxon>Dongia</taxon>
    </lineage>
</organism>
<comment type="subcellular location">
    <subcellularLocation>
        <location evidence="1">Periplasm</location>
    </subcellularLocation>
</comment>
<dbReference type="Proteomes" id="UP001279642">
    <property type="component" value="Unassembled WGS sequence"/>
</dbReference>
<evidence type="ECO:0000313" key="4">
    <source>
        <dbReference type="EMBL" id="MDY0882019.1"/>
    </source>
</evidence>
<evidence type="ECO:0000256" key="1">
    <source>
        <dbReference type="ARBA" id="ARBA00004418"/>
    </source>
</evidence>
<feature type="domain" description="Solute-binding protein family 5" evidence="3">
    <location>
        <begin position="123"/>
        <end position="545"/>
    </location>
</feature>
<evidence type="ECO:0000313" key="5">
    <source>
        <dbReference type="Proteomes" id="UP001279642"/>
    </source>
</evidence>
<comment type="caution">
    <text evidence="4">The sequence shown here is derived from an EMBL/GenBank/DDBJ whole genome shotgun (WGS) entry which is preliminary data.</text>
</comment>
<dbReference type="InterPro" id="IPR039424">
    <property type="entry name" value="SBP_5"/>
</dbReference>
<dbReference type="PANTHER" id="PTHR30290:SF62">
    <property type="entry name" value="OLIGOPEPTIDE ABC TRANSPORTER, PERIPLASMIC OLIGOPEPTIDE-BINDING PROTEIN"/>
    <property type="match status" value="1"/>
</dbReference>
<gene>
    <name evidence="4" type="ORF">SMD27_04125</name>
</gene>
<evidence type="ECO:0000259" key="3">
    <source>
        <dbReference type="Pfam" id="PF00496"/>
    </source>
</evidence>
<dbReference type="PANTHER" id="PTHR30290">
    <property type="entry name" value="PERIPLASMIC BINDING COMPONENT OF ABC TRANSPORTER"/>
    <property type="match status" value="1"/>
</dbReference>
<name>A0ABU5E7L5_9PROT</name>
<dbReference type="Gene3D" id="3.40.190.10">
    <property type="entry name" value="Periplasmic binding protein-like II"/>
    <property type="match status" value="1"/>
</dbReference>